<evidence type="ECO:0000313" key="2">
    <source>
        <dbReference type="Proteomes" id="UP000198929"/>
    </source>
</evidence>
<proteinExistence type="predicted"/>
<organism evidence="1 2">
    <name type="scientific">Corynebacterium cystitidis DSM 20524</name>
    <dbReference type="NCBI Taxonomy" id="1121357"/>
    <lineage>
        <taxon>Bacteria</taxon>
        <taxon>Bacillati</taxon>
        <taxon>Actinomycetota</taxon>
        <taxon>Actinomycetes</taxon>
        <taxon>Mycobacteriales</taxon>
        <taxon>Corynebacteriaceae</taxon>
        <taxon>Corynebacterium</taxon>
    </lineage>
</organism>
<accession>A0A1H9VMB1</accession>
<protein>
    <submittedName>
        <fullName evidence="1">Uncharacterized protein</fullName>
    </submittedName>
</protein>
<dbReference type="EMBL" id="FOGQ01000013">
    <property type="protein sequence ID" value="SES22709.1"/>
    <property type="molecule type" value="Genomic_DNA"/>
</dbReference>
<keyword evidence="2" id="KW-1185">Reference proteome</keyword>
<dbReference type="Proteomes" id="UP000198929">
    <property type="component" value="Unassembled WGS sequence"/>
</dbReference>
<evidence type="ECO:0000313" key="1">
    <source>
        <dbReference type="EMBL" id="SES22709.1"/>
    </source>
</evidence>
<dbReference type="AlphaFoldDB" id="A0A1H9VMB1"/>
<dbReference type="STRING" id="1121357.SAMN05661109_02295"/>
<dbReference type="RefSeq" id="WP_092260284.1">
    <property type="nucleotide sequence ID" value="NZ_CP047199.1"/>
</dbReference>
<reference evidence="2" key="1">
    <citation type="submission" date="2016-10" db="EMBL/GenBank/DDBJ databases">
        <authorList>
            <person name="Varghese N."/>
            <person name="Submissions S."/>
        </authorList>
    </citation>
    <scope>NUCLEOTIDE SEQUENCE [LARGE SCALE GENOMIC DNA]</scope>
    <source>
        <strain evidence="2">DSM 20524</strain>
    </source>
</reference>
<sequence>MFSAKPHILIPGDPAFDDLERWEWADDALQNFLALRNRDAVAFNWIYANMKQWNREGYHPITRQDQKAMEAPSGFDAAQQVDHPPWMGEIREIQSSLSQRQSSSQRNPRHYRLYYFDIADVSGEPAHRMLVTQFSEKRIYYKRDGSVDNARTDKAQTAQMINAMEAAKNWCADNGRAYRPWTFPPTPDQQNVQLSN</sequence>
<name>A0A1H9VMB1_9CORY</name>
<gene>
    <name evidence="1" type="ORF">SAMN05661109_02295</name>
</gene>